<dbReference type="GO" id="GO:0003700">
    <property type="term" value="F:DNA-binding transcription factor activity"/>
    <property type="evidence" value="ECO:0007669"/>
    <property type="project" value="InterPro"/>
</dbReference>
<name>A0A5R8KAH1_9BACT</name>
<evidence type="ECO:0000256" key="1">
    <source>
        <dbReference type="ARBA" id="ARBA00023015"/>
    </source>
</evidence>
<dbReference type="Pfam" id="PF12833">
    <property type="entry name" value="HTH_18"/>
    <property type="match status" value="1"/>
</dbReference>
<dbReference type="PANTHER" id="PTHR43280:SF27">
    <property type="entry name" value="TRANSCRIPTIONAL REGULATOR MTLR"/>
    <property type="match status" value="1"/>
</dbReference>
<dbReference type="EMBL" id="VAUV01000014">
    <property type="protein sequence ID" value="TLD69310.1"/>
    <property type="molecule type" value="Genomic_DNA"/>
</dbReference>
<evidence type="ECO:0000313" key="5">
    <source>
        <dbReference type="EMBL" id="TLD69310.1"/>
    </source>
</evidence>
<dbReference type="SMART" id="SM00342">
    <property type="entry name" value="HTH_ARAC"/>
    <property type="match status" value="1"/>
</dbReference>
<dbReference type="InterPro" id="IPR018060">
    <property type="entry name" value="HTH_AraC"/>
</dbReference>
<organism evidence="5 6">
    <name type="scientific">Phragmitibacter flavus</name>
    <dbReference type="NCBI Taxonomy" id="2576071"/>
    <lineage>
        <taxon>Bacteria</taxon>
        <taxon>Pseudomonadati</taxon>
        <taxon>Verrucomicrobiota</taxon>
        <taxon>Verrucomicrobiia</taxon>
        <taxon>Verrucomicrobiales</taxon>
        <taxon>Verrucomicrobiaceae</taxon>
        <taxon>Phragmitibacter</taxon>
    </lineage>
</organism>
<dbReference type="PRINTS" id="PR00032">
    <property type="entry name" value="HTHARAC"/>
</dbReference>
<dbReference type="Proteomes" id="UP000306196">
    <property type="component" value="Unassembled WGS sequence"/>
</dbReference>
<dbReference type="PROSITE" id="PS01124">
    <property type="entry name" value="HTH_ARAC_FAMILY_2"/>
    <property type="match status" value="1"/>
</dbReference>
<comment type="caution">
    <text evidence="5">The sequence shown here is derived from an EMBL/GenBank/DDBJ whole genome shotgun (WGS) entry which is preliminary data.</text>
</comment>
<keyword evidence="3" id="KW-0804">Transcription</keyword>
<dbReference type="InterPro" id="IPR020449">
    <property type="entry name" value="Tscrpt_reg_AraC-type_HTH"/>
</dbReference>
<dbReference type="OrthoDB" id="9791615at2"/>
<accession>A0A5R8KAH1</accession>
<dbReference type="InterPro" id="IPR009057">
    <property type="entry name" value="Homeodomain-like_sf"/>
</dbReference>
<protein>
    <submittedName>
        <fullName evidence="5">Helix-turn-helix domain-containing protein</fullName>
    </submittedName>
</protein>
<dbReference type="SUPFAM" id="SSF46689">
    <property type="entry name" value="Homeodomain-like"/>
    <property type="match status" value="2"/>
</dbReference>
<reference evidence="5 6" key="1">
    <citation type="submission" date="2019-05" db="EMBL/GenBank/DDBJ databases">
        <title>Verrucobacter flavum gen. nov., sp. nov. a new member of the family Verrucomicrobiaceae.</title>
        <authorList>
            <person name="Szuroczki S."/>
            <person name="Abbaszade G."/>
            <person name="Szabo A."/>
            <person name="Felfoldi T."/>
            <person name="Schumann P."/>
            <person name="Boka K."/>
            <person name="Keki Z."/>
            <person name="Toumi M."/>
            <person name="Toth E."/>
        </authorList>
    </citation>
    <scope>NUCLEOTIDE SEQUENCE [LARGE SCALE GENOMIC DNA]</scope>
    <source>
        <strain evidence="5 6">MG-N-17</strain>
    </source>
</reference>
<dbReference type="PANTHER" id="PTHR43280">
    <property type="entry name" value="ARAC-FAMILY TRANSCRIPTIONAL REGULATOR"/>
    <property type="match status" value="1"/>
</dbReference>
<sequence>MPINRTDFVQLIEGSSLFTDYQRAFMVAAKHRLRLRRPGSESVSPLFFLVELVQPILVRGQVVAELCLEPLRVSDEEFASFDDCARVLLDDGLSAVEMRQAHQIFHEILAVPRAEVQALETMLRLFSTQLSEFAERMFLNETESEPPSVRKARVYILNRLSEPLSLEEVATAAGLSAFHFCKVFKRTTGMTFTEFVNHARIEQAKRLLMKPHSRITEIAYDVGFQSLSQFNRSFRRVARVSPTEFRQHAVRTGNGERPALAS</sequence>
<evidence type="ECO:0000256" key="3">
    <source>
        <dbReference type="ARBA" id="ARBA00023163"/>
    </source>
</evidence>
<dbReference type="GO" id="GO:0043565">
    <property type="term" value="F:sequence-specific DNA binding"/>
    <property type="evidence" value="ECO:0007669"/>
    <property type="project" value="InterPro"/>
</dbReference>
<keyword evidence="1" id="KW-0805">Transcription regulation</keyword>
<dbReference type="PROSITE" id="PS00041">
    <property type="entry name" value="HTH_ARAC_FAMILY_1"/>
    <property type="match status" value="1"/>
</dbReference>
<dbReference type="Gene3D" id="1.10.10.60">
    <property type="entry name" value="Homeodomain-like"/>
    <property type="match status" value="2"/>
</dbReference>
<evidence type="ECO:0000256" key="2">
    <source>
        <dbReference type="ARBA" id="ARBA00023125"/>
    </source>
</evidence>
<gene>
    <name evidence="5" type="ORF">FEM03_18230</name>
</gene>
<dbReference type="InterPro" id="IPR018062">
    <property type="entry name" value="HTH_AraC-typ_CS"/>
</dbReference>
<evidence type="ECO:0000313" key="6">
    <source>
        <dbReference type="Proteomes" id="UP000306196"/>
    </source>
</evidence>
<keyword evidence="2" id="KW-0238">DNA-binding</keyword>
<proteinExistence type="predicted"/>
<keyword evidence="6" id="KW-1185">Reference proteome</keyword>
<dbReference type="AlphaFoldDB" id="A0A5R8KAH1"/>
<feature type="domain" description="HTH araC/xylS-type" evidence="4">
    <location>
        <begin position="150"/>
        <end position="248"/>
    </location>
</feature>
<evidence type="ECO:0000259" key="4">
    <source>
        <dbReference type="PROSITE" id="PS01124"/>
    </source>
</evidence>